<gene>
    <name evidence="1" type="ORF">PRZ01_14090</name>
</gene>
<dbReference type="EMBL" id="JAQQXS010000012">
    <property type="protein sequence ID" value="MDC8786321.1"/>
    <property type="molecule type" value="Genomic_DNA"/>
</dbReference>
<dbReference type="Proteomes" id="UP001219862">
    <property type="component" value="Unassembled WGS sequence"/>
</dbReference>
<accession>A0ABT5KWW7</accession>
<dbReference type="RefSeq" id="WP_273597435.1">
    <property type="nucleotide sequence ID" value="NZ_JAQQXS010000012.1"/>
</dbReference>
<sequence length="735" mass="81364">MSDFEADVITVDLSGPSTKGERIRHFHLGKTKINLSTGAFPLKRIVFLTEFPDWVNGIKGAINAALPSPDSDVSTSDVPRVFMACTRIAIWAIRRGHYSPGTISRGELIELGTDVALKGWSEILALNDALKALLKSPQLETFRGLLVGRNDVLVPTALSELIGIPVANFDIPLWFRQALAEKFKRPGLGQVTDVPSATSAAQSKTLNNTLRAFSPMSPSVQSIPSIPMRELQKIRNDVFAGTAGGTANISPEEATALFTECNHWVYTYGRGVVQILELCRIASKSAVSAGKFNAIEQLPEYRPKFEKILNSVGLAGVGIGLNDSQFINCLVKTLFSAVAALSATYNGRRINEVVGHKKKYGFYHGCVTQAGESSGTHRLDSHLQKKSGLPGWHDFPCNDSTSDCVMLLESLDRLLSGTDEVLPARKKLAKRRRTHWLFRYRDYSADVREPPTWEFDWTRDCTLLLSRAGLRKELFDGTHPPFRRIFILVHMFRFEHKSLLSLNRQVGQFSLDHLTPYYTDPAGRPEDRRAYRLWRKREEAEINLLAEEGGQELLAHYVRRLLSGERVGGKFPLLVAALCKGLARSARFRAGTLDQRADLLSTRLIKRGYRAEPGPGPCMLGSARHTRKQAHCTGASGPEPDRKSPSVCSGCINHATSESVQSIYVDERELMLKQSKNMRLPAAARAQSADAAARMQELIDAESQMANVTQATFKKIFWAASIAFPGKESSEGKDD</sequence>
<evidence type="ECO:0000313" key="1">
    <source>
        <dbReference type="EMBL" id="MDC8786321.1"/>
    </source>
</evidence>
<organism evidence="1 2">
    <name type="scientific">Roseateles koreensis</name>
    <dbReference type="NCBI Taxonomy" id="2987526"/>
    <lineage>
        <taxon>Bacteria</taxon>
        <taxon>Pseudomonadati</taxon>
        <taxon>Pseudomonadota</taxon>
        <taxon>Betaproteobacteria</taxon>
        <taxon>Burkholderiales</taxon>
        <taxon>Sphaerotilaceae</taxon>
        <taxon>Roseateles</taxon>
    </lineage>
</organism>
<evidence type="ECO:0000313" key="2">
    <source>
        <dbReference type="Proteomes" id="UP001219862"/>
    </source>
</evidence>
<evidence type="ECO:0008006" key="3">
    <source>
        <dbReference type="Google" id="ProtNLM"/>
    </source>
</evidence>
<name>A0ABT5KWW7_9BURK</name>
<comment type="caution">
    <text evidence="1">The sequence shown here is derived from an EMBL/GenBank/DDBJ whole genome shotgun (WGS) entry which is preliminary data.</text>
</comment>
<reference evidence="1 2" key="1">
    <citation type="submission" date="2022-10" db="EMBL/GenBank/DDBJ databases">
        <title>paucibacter sp. hw8 Genome sequencing.</title>
        <authorList>
            <person name="Park S."/>
        </authorList>
    </citation>
    <scope>NUCLEOTIDE SEQUENCE [LARGE SCALE GENOMIC DNA]</scope>
    <source>
        <strain evidence="2">hw8</strain>
    </source>
</reference>
<proteinExistence type="predicted"/>
<protein>
    <recommendedName>
        <fullName evidence="3">Integrase</fullName>
    </recommendedName>
</protein>
<keyword evidence="2" id="KW-1185">Reference proteome</keyword>